<keyword evidence="3" id="KW-1185">Reference proteome</keyword>
<sequence>MDNFEADNLGIFSDWNDDDFQPTFLQTDTAFTDLDDENLMEHFNSEIELPPLPPSVIMEEPMTEIIDSMAWSYQGSNGTTITFVPNPLPPLQPNTPLLNAQQLDNPSSSSSGSGEGLMLDALPALESQEDMTLAGYFNELSELQNANSVAIDNNSYNVFNTNQSSSYPGLLHQNTGRPANTERAQYSCGPFAPSIRSTLFTQHDNTSNSRAAWSSRSEHFQFSASDVYGAQYAPNYTQSQQLFTQLQNQIDHASNLQQVLDLHSQDSRRSVYPTCPRSEPFSNLQPGLVTMQSNPFQQGYRSIMPNLAASSGSSVATYGQNPSLFATSSNSFGSGSSLLAKYPYLYGNQDQHHLPQVMMPNDQGQQNSSSMQQWSQIGEYNQRMTASNLQRQVSTSSQALISRFMGHSTSRVHNSRETEIASVLRSEPSDAIQRILNMNPSRMINRNVPGVTDQSGIPTERVPYVPPRRGRPPKRREPIESYVQRSKVSTETRRRGPSTSQRTHRTTNSSIVMRDQSVVRPNPPSAPR</sequence>
<gene>
    <name evidence="2" type="ORF">V8G54_008395</name>
</gene>
<evidence type="ECO:0000313" key="2">
    <source>
        <dbReference type="EMBL" id="WVZ21073.1"/>
    </source>
</evidence>
<name>A0AAQ3P459_VIGMU</name>
<feature type="compositionally biased region" description="Low complexity" evidence="1">
    <location>
        <begin position="94"/>
        <end position="112"/>
    </location>
</feature>
<organism evidence="2 3">
    <name type="scientific">Vigna mungo</name>
    <name type="common">Black gram</name>
    <name type="synonym">Phaseolus mungo</name>
    <dbReference type="NCBI Taxonomy" id="3915"/>
    <lineage>
        <taxon>Eukaryota</taxon>
        <taxon>Viridiplantae</taxon>
        <taxon>Streptophyta</taxon>
        <taxon>Embryophyta</taxon>
        <taxon>Tracheophyta</taxon>
        <taxon>Spermatophyta</taxon>
        <taxon>Magnoliopsida</taxon>
        <taxon>eudicotyledons</taxon>
        <taxon>Gunneridae</taxon>
        <taxon>Pentapetalae</taxon>
        <taxon>rosids</taxon>
        <taxon>fabids</taxon>
        <taxon>Fabales</taxon>
        <taxon>Fabaceae</taxon>
        <taxon>Papilionoideae</taxon>
        <taxon>50 kb inversion clade</taxon>
        <taxon>NPAAA clade</taxon>
        <taxon>indigoferoid/millettioid clade</taxon>
        <taxon>Phaseoleae</taxon>
        <taxon>Vigna</taxon>
    </lineage>
</organism>
<feature type="compositionally biased region" description="Polar residues" evidence="1">
    <location>
        <begin position="497"/>
        <end position="511"/>
    </location>
</feature>
<proteinExistence type="predicted"/>
<dbReference type="EMBL" id="CP144699">
    <property type="protein sequence ID" value="WVZ21073.1"/>
    <property type="molecule type" value="Genomic_DNA"/>
</dbReference>
<evidence type="ECO:0000256" key="1">
    <source>
        <dbReference type="SAM" id="MobiDB-lite"/>
    </source>
</evidence>
<protein>
    <submittedName>
        <fullName evidence="2">Uncharacterized protein</fullName>
    </submittedName>
</protein>
<evidence type="ECO:0000313" key="3">
    <source>
        <dbReference type="Proteomes" id="UP001374535"/>
    </source>
</evidence>
<feature type="region of interest" description="Disordered" evidence="1">
    <location>
        <begin position="92"/>
        <end position="117"/>
    </location>
</feature>
<dbReference type="Proteomes" id="UP001374535">
    <property type="component" value="Chromosome 2"/>
</dbReference>
<accession>A0AAQ3P459</accession>
<feature type="region of interest" description="Disordered" evidence="1">
    <location>
        <begin position="443"/>
        <end position="528"/>
    </location>
</feature>
<dbReference type="AlphaFoldDB" id="A0AAQ3P459"/>
<reference evidence="2 3" key="1">
    <citation type="journal article" date="2023" name="Life. Sci Alliance">
        <title>Evolutionary insights into 3D genome organization and epigenetic landscape of Vigna mungo.</title>
        <authorList>
            <person name="Junaid A."/>
            <person name="Singh B."/>
            <person name="Bhatia S."/>
        </authorList>
    </citation>
    <scope>NUCLEOTIDE SEQUENCE [LARGE SCALE GENOMIC DNA]</scope>
    <source>
        <strain evidence="2">Urdbean</strain>
    </source>
</reference>